<reference evidence="9 10" key="1">
    <citation type="submission" date="2019-09" db="EMBL/GenBank/DDBJ databases">
        <title>Bird 10,000 Genomes (B10K) Project - Family phase.</title>
        <authorList>
            <person name="Zhang G."/>
        </authorList>
    </citation>
    <scope>NUCLEOTIDE SEQUENCE [LARGE SCALE GENOMIC DNA]</scope>
    <source>
        <strain evidence="9">B10K-DU-001-57</strain>
        <tissue evidence="9">Muscle</tissue>
    </source>
</reference>
<evidence type="ECO:0000256" key="4">
    <source>
        <dbReference type="ARBA" id="ARBA00023136"/>
    </source>
</evidence>
<proteinExistence type="predicted"/>
<dbReference type="InterPro" id="IPR001740">
    <property type="entry name" value="GPCR_2_EMR1-like_rcpt"/>
</dbReference>
<gene>
    <name evidence="9" type="primary">Adgre4</name>
    <name evidence="9" type="ORF">ANSSEM_R15394</name>
</gene>
<dbReference type="Gene3D" id="2.60.220.50">
    <property type="match status" value="1"/>
</dbReference>
<feature type="non-terminal residue" evidence="9">
    <location>
        <position position="122"/>
    </location>
</feature>
<comment type="subcellular location">
    <subcellularLocation>
        <location evidence="1">Membrane</location>
        <topology evidence="1">Multi-pass membrane protein</topology>
    </subcellularLocation>
</comment>
<evidence type="ECO:0000256" key="6">
    <source>
        <dbReference type="ARBA" id="ARBA00023180"/>
    </source>
</evidence>
<evidence type="ECO:0000259" key="8">
    <source>
        <dbReference type="PROSITE" id="PS50221"/>
    </source>
</evidence>
<dbReference type="Pfam" id="PF00002">
    <property type="entry name" value="7tm_2"/>
    <property type="match status" value="1"/>
</dbReference>
<dbReference type="EMBL" id="VXAA01006762">
    <property type="protein sequence ID" value="NXI73469.1"/>
    <property type="molecule type" value="Genomic_DNA"/>
</dbReference>
<name>A0A7K9VL97_ANSSE</name>
<feature type="transmembrane region" description="Helical" evidence="7">
    <location>
        <begin position="79"/>
        <end position="102"/>
    </location>
</feature>
<comment type="caution">
    <text evidence="9">The sequence shown here is derived from an EMBL/GenBank/DDBJ whole genome shotgun (WGS) entry which is preliminary data.</text>
</comment>
<dbReference type="PRINTS" id="PR01128">
    <property type="entry name" value="EMR1HORMONER"/>
</dbReference>
<dbReference type="SMART" id="SM00303">
    <property type="entry name" value="GPS"/>
    <property type="match status" value="1"/>
</dbReference>
<evidence type="ECO:0000313" key="10">
    <source>
        <dbReference type="Proteomes" id="UP000567872"/>
    </source>
</evidence>
<keyword evidence="6" id="KW-0325">Glycoprotein</keyword>
<dbReference type="GO" id="GO:0007189">
    <property type="term" value="P:adenylate cyclase-activating G protein-coupled receptor signaling pathway"/>
    <property type="evidence" value="ECO:0007669"/>
    <property type="project" value="TreeGrafter"/>
</dbReference>
<dbReference type="InterPro" id="IPR000203">
    <property type="entry name" value="GPS"/>
</dbReference>
<evidence type="ECO:0000256" key="3">
    <source>
        <dbReference type="ARBA" id="ARBA00022989"/>
    </source>
</evidence>
<keyword evidence="10" id="KW-1185">Reference proteome</keyword>
<evidence type="ECO:0000256" key="7">
    <source>
        <dbReference type="SAM" id="Phobius"/>
    </source>
</evidence>
<dbReference type="Proteomes" id="UP000567872">
    <property type="component" value="Unassembled WGS sequence"/>
</dbReference>
<dbReference type="InterPro" id="IPR000832">
    <property type="entry name" value="GPCR_2_secretin-like"/>
</dbReference>
<sequence>RWEGAMRTPRHAPQALQEDRELFCMSWQLKDSKGLWTSDGCTLIGGDNSSSICSCNHFTSFAILMASRHEPQESYTLKVVTYVGLSVSLLCLFLAIVTFLLCRSLWSVSVSLHLQLSICLFV</sequence>
<dbReference type="OrthoDB" id="1100386at2759"/>
<evidence type="ECO:0000313" key="9">
    <source>
        <dbReference type="EMBL" id="NXI73469.1"/>
    </source>
</evidence>
<dbReference type="GO" id="GO:0005886">
    <property type="term" value="C:plasma membrane"/>
    <property type="evidence" value="ECO:0007669"/>
    <property type="project" value="TreeGrafter"/>
</dbReference>
<dbReference type="GO" id="GO:0004930">
    <property type="term" value="F:G protein-coupled receptor activity"/>
    <property type="evidence" value="ECO:0007669"/>
    <property type="project" value="InterPro"/>
</dbReference>
<dbReference type="PANTHER" id="PTHR12011:SF433">
    <property type="entry name" value="ADHESION G PROTEIN-COUPLED RECEPTOR E1-LIKE-RELATED"/>
    <property type="match status" value="1"/>
</dbReference>
<dbReference type="Gene3D" id="1.20.1070.10">
    <property type="entry name" value="Rhodopsin 7-helix transmembrane proteins"/>
    <property type="match status" value="1"/>
</dbReference>
<accession>A0A7K9VL97</accession>
<dbReference type="InterPro" id="IPR057244">
    <property type="entry name" value="GAIN_B"/>
</dbReference>
<evidence type="ECO:0000256" key="1">
    <source>
        <dbReference type="ARBA" id="ARBA00004141"/>
    </source>
</evidence>
<feature type="non-terminal residue" evidence="9">
    <location>
        <position position="1"/>
    </location>
</feature>
<feature type="domain" description="GAIN-B" evidence="8">
    <location>
        <begin position="1"/>
        <end position="71"/>
    </location>
</feature>
<keyword evidence="2 7" id="KW-0812">Transmembrane</keyword>
<dbReference type="AlphaFoldDB" id="A0A7K9VL97"/>
<keyword evidence="5" id="KW-1015">Disulfide bond</keyword>
<protein>
    <submittedName>
        <fullName evidence="9">AGRE4 protein</fullName>
    </submittedName>
</protein>
<evidence type="ECO:0000256" key="2">
    <source>
        <dbReference type="ARBA" id="ARBA00022692"/>
    </source>
</evidence>
<organism evidence="9 10">
    <name type="scientific">Anseranas semipalmata</name>
    <name type="common">Magpie goose</name>
    <name type="synonym">Anas semipalmata</name>
    <dbReference type="NCBI Taxonomy" id="8851"/>
    <lineage>
        <taxon>Eukaryota</taxon>
        <taxon>Metazoa</taxon>
        <taxon>Chordata</taxon>
        <taxon>Craniata</taxon>
        <taxon>Vertebrata</taxon>
        <taxon>Euteleostomi</taxon>
        <taxon>Archelosauria</taxon>
        <taxon>Archosauria</taxon>
        <taxon>Dinosauria</taxon>
        <taxon>Saurischia</taxon>
        <taxon>Theropoda</taxon>
        <taxon>Coelurosauria</taxon>
        <taxon>Aves</taxon>
        <taxon>Neognathae</taxon>
        <taxon>Galloanserae</taxon>
        <taxon>Anseriformes</taxon>
        <taxon>Anseranatidae</taxon>
        <taxon>Anseranas</taxon>
    </lineage>
</organism>
<dbReference type="PANTHER" id="PTHR12011">
    <property type="entry name" value="ADHESION G-PROTEIN COUPLED RECEPTOR"/>
    <property type="match status" value="1"/>
</dbReference>
<evidence type="ECO:0000256" key="5">
    <source>
        <dbReference type="ARBA" id="ARBA00023157"/>
    </source>
</evidence>
<keyword evidence="3 7" id="KW-1133">Transmembrane helix</keyword>
<dbReference type="PROSITE" id="PS50221">
    <property type="entry name" value="GAIN_B"/>
    <property type="match status" value="1"/>
</dbReference>
<dbReference type="InterPro" id="IPR046338">
    <property type="entry name" value="GAIN_dom_sf"/>
</dbReference>
<keyword evidence="4 7" id="KW-0472">Membrane</keyword>
<dbReference type="Pfam" id="PF01825">
    <property type="entry name" value="GPS"/>
    <property type="match status" value="1"/>
</dbReference>